<dbReference type="SMART" id="SM00220">
    <property type="entry name" value="S_TKc"/>
    <property type="match status" value="1"/>
</dbReference>
<keyword evidence="9" id="KW-0694">RNA-binding</keyword>
<feature type="compositionally biased region" description="Polar residues" evidence="12">
    <location>
        <begin position="141"/>
        <end position="151"/>
    </location>
</feature>
<dbReference type="InterPro" id="IPR017441">
    <property type="entry name" value="Protein_kinase_ATP_BS"/>
</dbReference>
<proteinExistence type="inferred from homology"/>
<evidence type="ECO:0000259" key="13">
    <source>
        <dbReference type="PROSITE" id="PS50011"/>
    </source>
</evidence>
<dbReference type="GO" id="GO:0004694">
    <property type="term" value="F:eukaryotic translation initiation factor 2alpha kinase activity"/>
    <property type="evidence" value="ECO:0007669"/>
    <property type="project" value="TreeGrafter"/>
</dbReference>
<dbReference type="SUPFAM" id="SSF54768">
    <property type="entry name" value="dsRNA-binding domain-like"/>
    <property type="match status" value="1"/>
</dbReference>
<accession>A0A6P7JPJ3</accession>
<dbReference type="Pfam" id="PF00035">
    <property type="entry name" value="dsrm"/>
    <property type="match status" value="1"/>
</dbReference>
<evidence type="ECO:0000256" key="12">
    <source>
        <dbReference type="SAM" id="MobiDB-lite"/>
    </source>
</evidence>
<dbReference type="PROSITE" id="PS50011">
    <property type="entry name" value="PROTEIN_KINASE_DOM"/>
    <property type="match status" value="1"/>
</dbReference>
<evidence type="ECO:0000313" key="16">
    <source>
        <dbReference type="RefSeq" id="XP_028278917.1"/>
    </source>
</evidence>
<feature type="domain" description="DRBM" evidence="14">
    <location>
        <begin position="5"/>
        <end position="69"/>
    </location>
</feature>
<dbReference type="Gene3D" id="3.30.200.20">
    <property type="entry name" value="Phosphorylase Kinase, domain 1"/>
    <property type="match status" value="1"/>
</dbReference>
<dbReference type="Gene3D" id="1.10.510.10">
    <property type="entry name" value="Transferase(Phosphotransferase) domain 1"/>
    <property type="match status" value="1"/>
</dbReference>
<evidence type="ECO:0000256" key="7">
    <source>
        <dbReference type="ARBA" id="ARBA00022840"/>
    </source>
</evidence>
<gene>
    <name evidence="16" type="primary">LOC114447087</name>
</gene>
<dbReference type="SUPFAM" id="SSF56112">
    <property type="entry name" value="Protein kinase-like (PK-like)"/>
    <property type="match status" value="1"/>
</dbReference>
<dbReference type="InterPro" id="IPR050339">
    <property type="entry name" value="CC_SR_Kinase"/>
</dbReference>
<dbReference type="Proteomes" id="UP000515145">
    <property type="component" value="Chromosome 15"/>
</dbReference>
<name>A0A6P7JPJ3_9TELE</name>
<comment type="similarity">
    <text evidence="8">Belongs to the protein kinase superfamily. Ser/Thr protein kinase family. GCN2 subfamily.</text>
</comment>
<dbReference type="PANTHER" id="PTHR11042:SF166">
    <property type="entry name" value="EUKARYOTIC TRANSLATION INITIATION FACTOR 2-ALPHA KINASE 3"/>
    <property type="match status" value="1"/>
</dbReference>
<evidence type="ECO:0000256" key="2">
    <source>
        <dbReference type="ARBA" id="ARBA00022527"/>
    </source>
</evidence>
<evidence type="ECO:0000256" key="6">
    <source>
        <dbReference type="ARBA" id="ARBA00022777"/>
    </source>
</evidence>
<evidence type="ECO:0000313" key="15">
    <source>
        <dbReference type="Proteomes" id="UP000515145"/>
    </source>
</evidence>
<feature type="compositionally biased region" description="Basic and acidic residues" evidence="12">
    <location>
        <begin position="88"/>
        <end position="97"/>
    </location>
</feature>
<dbReference type="GO" id="GO:0003723">
    <property type="term" value="F:RNA binding"/>
    <property type="evidence" value="ECO:0007669"/>
    <property type="project" value="UniProtKB-UniRule"/>
</dbReference>
<keyword evidence="3" id="KW-0597">Phosphoprotein</keyword>
<evidence type="ECO:0000256" key="1">
    <source>
        <dbReference type="ARBA" id="ARBA00012513"/>
    </source>
</evidence>
<dbReference type="FunFam" id="1.10.510.10:FF:000251">
    <property type="entry name" value="eukaryotic translation initiation factor 2-alpha kinase 3"/>
    <property type="match status" value="1"/>
</dbReference>
<sequence>MGKKSHTVKLNKYARKTGAVLKYEIVCKDGKQVTVQVVINGEVFPCASGANAAKAKANAAKSALRCLKDKENQRPGTANTAKKPALPVKHEKKDQQRYENICSRNIPEAPPLPAGSDGGAAAVLPELTISADSRADEPNSGGETSDSSSPPCVQDISEEMDPGNSFSEMSLTPKTLRSKSEFLVLDHLGSGGFGCVHKVLQKLVGKCYALKITPCKQPRKALREVRALSDLDHSNIIRYHACWMEKSGCESEHKDDSCSTPFDKPSKESPMQNLYILMELCDKKTLTDWIEEENDKGTLRPSERREKSLKCILQIVEGVVYIHSKMFIHRDLKPGNILFGTDGRVKIGDFGLVTTHYDDDDKNPMIRSPQRGTPRYMAPEQKTENTYDRKVDIFPLGLVYFELLWKVKTLFEKSLMWNDIRKLKLPEDFKQQFTKEYLIIRQMLNLKPGKRPEATEVKTHLDQFAVILNARKLERQSSRTF</sequence>
<dbReference type="InterPro" id="IPR008271">
    <property type="entry name" value="Ser/Thr_kinase_AS"/>
</dbReference>
<dbReference type="Gene3D" id="3.30.160.20">
    <property type="match status" value="1"/>
</dbReference>
<dbReference type="GO" id="GO:0005634">
    <property type="term" value="C:nucleus"/>
    <property type="evidence" value="ECO:0007669"/>
    <property type="project" value="TreeGrafter"/>
</dbReference>
<keyword evidence="7 10" id="KW-0067">ATP-binding</keyword>
<evidence type="ECO:0000256" key="5">
    <source>
        <dbReference type="ARBA" id="ARBA00022741"/>
    </source>
</evidence>
<dbReference type="GO" id="GO:0005737">
    <property type="term" value="C:cytoplasm"/>
    <property type="evidence" value="ECO:0007669"/>
    <property type="project" value="TreeGrafter"/>
</dbReference>
<keyword evidence="6" id="KW-0418">Kinase</keyword>
<keyword evidence="5 10" id="KW-0547">Nucleotide-binding</keyword>
<evidence type="ECO:0000256" key="10">
    <source>
        <dbReference type="PROSITE-ProRule" id="PRU10141"/>
    </source>
</evidence>
<dbReference type="GO" id="GO:0005524">
    <property type="term" value="F:ATP binding"/>
    <property type="evidence" value="ECO:0007669"/>
    <property type="project" value="UniProtKB-UniRule"/>
</dbReference>
<keyword evidence="2 11" id="KW-0723">Serine/threonine-protein kinase</keyword>
<dbReference type="OrthoDB" id="341578at2759"/>
<feature type="binding site" evidence="10">
    <location>
        <position position="216"/>
    </location>
    <ligand>
        <name>ATP</name>
        <dbReference type="ChEBI" id="CHEBI:30616"/>
    </ligand>
</feature>
<dbReference type="PROSITE" id="PS00107">
    <property type="entry name" value="PROTEIN_KINASE_ATP"/>
    <property type="match status" value="1"/>
</dbReference>
<dbReference type="AlphaFoldDB" id="A0A6P7JPJ3"/>
<protein>
    <recommendedName>
        <fullName evidence="1">non-specific serine/threonine protein kinase</fullName>
        <ecNumber evidence="1">2.7.11.1</ecNumber>
    </recommendedName>
</protein>
<dbReference type="PROSITE" id="PS00108">
    <property type="entry name" value="PROTEIN_KINASE_ST"/>
    <property type="match status" value="1"/>
</dbReference>
<reference evidence="16" key="1">
    <citation type="submission" date="2025-08" db="UniProtKB">
        <authorList>
            <consortium name="RefSeq"/>
        </authorList>
    </citation>
    <scope>IDENTIFICATION</scope>
</reference>
<evidence type="ECO:0000256" key="8">
    <source>
        <dbReference type="ARBA" id="ARBA00037982"/>
    </source>
</evidence>
<evidence type="ECO:0000256" key="4">
    <source>
        <dbReference type="ARBA" id="ARBA00022679"/>
    </source>
</evidence>
<dbReference type="PANTHER" id="PTHR11042">
    <property type="entry name" value="EUKARYOTIC TRANSLATION INITIATION FACTOR 2-ALPHA KINASE EIF2-ALPHA KINASE -RELATED"/>
    <property type="match status" value="1"/>
</dbReference>
<dbReference type="SMART" id="SM00358">
    <property type="entry name" value="DSRM"/>
    <property type="match status" value="1"/>
</dbReference>
<dbReference type="Pfam" id="PF00069">
    <property type="entry name" value="Pkinase"/>
    <property type="match status" value="1"/>
</dbReference>
<evidence type="ECO:0000256" key="3">
    <source>
        <dbReference type="ARBA" id="ARBA00022553"/>
    </source>
</evidence>
<dbReference type="GeneID" id="114447087"/>
<feature type="region of interest" description="Disordered" evidence="12">
    <location>
        <begin position="132"/>
        <end position="170"/>
    </location>
</feature>
<evidence type="ECO:0000256" key="11">
    <source>
        <dbReference type="RuleBase" id="RU000304"/>
    </source>
</evidence>
<keyword evidence="4" id="KW-0808">Transferase</keyword>
<feature type="domain" description="Protein kinase" evidence="13">
    <location>
        <begin position="182"/>
        <end position="465"/>
    </location>
</feature>
<evidence type="ECO:0000256" key="9">
    <source>
        <dbReference type="PROSITE-ProRule" id="PRU00266"/>
    </source>
</evidence>
<dbReference type="InterPro" id="IPR000719">
    <property type="entry name" value="Prot_kinase_dom"/>
</dbReference>
<evidence type="ECO:0000259" key="14">
    <source>
        <dbReference type="PROSITE" id="PS50137"/>
    </source>
</evidence>
<dbReference type="InterPro" id="IPR011009">
    <property type="entry name" value="Kinase-like_dom_sf"/>
</dbReference>
<organism evidence="15 16">
    <name type="scientific">Parambassis ranga</name>
    <name type="common">Indian glassy fish</name>
    <dbReference type="NCBI Taxonomy" id="210632"/>
    <lineage>
        <taxon>Eukaryota</taxon>
        <taxon>Metazoa</taxon>
        <taxon>Chordata</taxon>
        <taxon>Craniata</taxon>
        <taxon>Vertebrata</taxon>
        <taxon>Euteleostomi</taxon>
        <taxon>Actinopterygii</taxon>
        <taxon>Neopterygii</taxon>
        <taxon>Teleostei</taxon>
        <taxon>Neoteleostei</taxon>
        <taxon>Acanthomorphata</taxon>
        <taxon>Ovalentaria</taxon>
        <taxon>Ambassidae</taxon>
        <taxon>Parambassis</taxon>
    </lineage>
</organism>
<dbReference type="InParanoid" id="A0A6P7JPJ3"/>
<dbReference type="EC" id="2.7.11.1" evidence="1"/>
<dbReference type="InterPro" id="IPR014720">
    <property type="entry name" value="dsRBD_dom"/>
</dbReference>
<dbReference type="RefSeq" id="XP_028278917.1">
    <property type="nucleotide sequence ID" value="XM_028423116.1"/>
</dbReference>
<keyword evidence="15" id="KW-1185">Reference proteome</keyword>
<feature type="region of interest" description="Disordered" evidence="12">
    <location>
        <begin position="68"/>
        <end position="97"/>
    </location>
</feature>
<dbReference type="PROSITE" id="PS50137">
    <property type="entry name" value="DS_RBD"/>
    <property type="match status" value="1"/>
</dbReference>